<dbReference type="OrthoDB" id="6379801at2759"/>
<evidence type="ECO:0000313" key="2">
    <source>
        <dbReference type="Proteomes" id="UP000792457"/>
    </source>
</evidence>
<accession>A0A8K0KVR9</accession>
<dbReference type="Proteomes" id="UP000792457">
    <property type="component" value="Unassembled WGS sequence"/>
</dbReference>
<reference evidence="1" key="1">
    <citation type="submission" date="2013-04" db="EMBL/GenBank/DDBJ databases">
        <authorList>
            <person name="Qu J."/>
            <person name="Murali S.C."/>
            <person name="Bandaranaike D."/>
            <person name="Bellair M."/>
            <person name="Blankenburg K."/>
            <person name="Chao H."/>
            <person name="Dinh H."/>
            <person name="Doddapaneni H."/>
            <person name="Downs B."/>
            <person name="Dugan-Rocha S."/>
            <person name="Elkadiri S."/>
            <person name="Gnanaolivu R.D."/>
            <person name="Hernandez B."/>
            <person name="Javaid M."/>
            <person name="Jayaseelan J.C."/>
            <person name="Lee S."/>
            <person name="Li M."/>
            <person name="Ming W."/>
            <person name="Munidasa M."/>
            <person name="Muniz J."/>
            <person name="Nguyen L."/>
            <person name="Ongeri F."/>
            <person name="Osuji N."/>
            <person name="Pu L.-L."/>
            <person name="Puazo M."/>
            <person name="Qu C."/>
            <person name="Quiroz J."/>
            <person name="Raj R."/>
            <person name="Weissenberger G."/>
            <person name="Xin Y."/>
            <person name="Zou X."/>
            <person name="Han Y."/>
            <person name="Richards S."/>
            <person name="Worley K."/>
            <person name="Muzny D."/>
            <person name="Gibbs R."/>
        </authorList>
    </citation>
    <scope>NUCLEOTIDE SEQUENCE</scope>
    <source>
        <strain evidence="1">Sampled in the wild</strain>
    </source>
</reference>
<comment type="caution">
    <text evidence="1">The sequence shown here is derived from an EMBL/GenBank/DDBJ whole genome shotgun (WGS) entry which is preliminary data.</text>
</comment>
<name>A0A8K0KVR9_LADFU</name>
<protein>
    <recommendedName>
        <fullName evidence="3">Nucleic-acid-binding protein from mobile element jockey</fullName>
    </recommendedName>
</protein>
<keyword evidence="2" id="KW-1185">Reference proteome</keyword>
<dbReference type="EMBL" id="KZ309501">
    <property type="protein sequence ID" value="KAG8239053.1"/>
    <property type="molecule type" value="Genomic_DNA"/>
</dbReference>
<gene>
    <name evidence="1" type="ORF">J437_LFUL018859</name>
</gene>
<proteinExistence type="predicted"/>
<evidence type="ECO:0000313" key="1">
    <source>
        <dbReference type="EMBL" id="KAG8239053.1"/>
    </source>
</evidence>
<sequence length="136" mass="15190">MCHRCNRFGHSSEHCYSVPRCFRCAGPHLIAECQLTKEDEPTCCNCGGAHAAVSRACSYRKQVRARRITSTEITASPATTFTEKPLPRPTVPQQRNAWKNNSSLTFITPQVQQAAPPRRLNVDIPKESVYRATTTS</sequence>
<organism evidence="1 2">
    <name type="scientific">Ladona fulva</name>
    <name type="common">Scarce chaser dragonfly</name>
    <name type="synonym">Libellula fulva</name>
    <dbReference type="NCBI Taxonomy" id="123851"/>
    <lineage>
        <taxon>Eukaryota</taxon>
        <taxon>Metazoa</taxon>
        <taxon>Ecdysozoa</taxon>
        <taxon>Arthropoda</taxon>
        <taxon>Hexapoda</taxon>
        <taxon>Insecta</taxon>
        <taxon>Pterygota</taxon>
        <taxon>Palaeoptera</taxon>
        <taxon>Odonata</taxon>
        <taxon>Epiprocta</taxon>
        <taxon>Anisoptera</taxon>
        <taxon>Libelluloidea</taxon>
        <taxon>Libellulidae</taxon>
        <taxon>Ladona</taxon>
    </lineage>
</organism>
<reference evidence="1" key="2">
    <citation type="submission" date="2017-10" db="EMBL/GenBank/DDBJ databases">
        <title>Ladona fulva Genome sequencing and assembly.</title>
        <authorList>
            <person name="Murali S."/>
            <person name="Richards S."/>
            <person name="Bandaranaike D."/>
            <person name="Bellair M."/>
            <person name="Blankenburg K."/>
            <person name="Chao H."/>
            <person name="Dinh H."/>
            <person name="Doddapaneni H."/>
            <person name="Dugan-Rocha S."/>
            <person name="Elkadiri S."/>
            <person name="Gnanaolivu R."/>
            <person name="Hernandez B."/>
            <person name="Skinner E."/>
            <person name="Javaid M."/>
            <person name="Lee S."/>
            <person name="Li M."/>
            <person name="Ming W."/>
            <person name="Munidasa M."/>
            <person name="Muniz J."/>
            <person name="Nguyen L."/>
            <person name="Hughes D."/>
            <person name="Osuji N."/>
            <person name="Pu L.-L."/>
            <person name="Puazo M."/>
            <person name="Qu C."/>
            <person name="Quiroz J."/>
            <person name="Raj R."/>
            <person name="Weissenberger G."/>
            <person name="Xin Y."/>
            <person name="Zou X."/>
            <person name="Han Y."/>
            <person name="Worley K."/>
            <person name="Muzny D."/>
            <person name="Gibbs R."/>
        </authorList>
    </citation>
    <scope>NUCLEOTIDE SEQUENCE</scope>
    <source>
        <strain evidence="1">Sampled in the wild</strain>
    </source>
</reference>
<evidence type="ECO:0008006" key="3">
    <source>
        <dbReference type="Google" id="ProtNLM"/>
    </source>
</evidence>
<dbReference type="AlphaFoldDB" id="A0A8K0KVR9"/>